<gene>
    <name evidence="1" type="ORF">PoB_006952900</name>
</gene>
<comment type="caution">
    <text evidence="1">The sequence shown here is derived from an EMBL/GenBank/DDBJ whole genome shotgun (WGS) entry which is preliminary data.</text>
</comment>
<dbReference type="GO" id="GO:0016853">
    <property type="term" value="F:isomerase activity"/>
    <property type="evidence" value="ECO:0007669"/>
    <property type="project" value="UniProtKB-KW"/>
</dbReference>
<dbReference type="Proteomes" id="UP000735302">
    <property type="component" value="Unassembled WGS sequence"/>
</dbReference>
<protein>
    <submittedName>
        <fullName evidence="1">Peptidyl-prolyl cis-trans isomerase-like 4</fullName>
    </submittedName>
</protein>
<dbReference type="AlphaFoldDB" id="A0AAV4DFM7"/>
<name>A0AAV4DFM7_9GAST</name>
<evidence type="ECO:0000313" key="1">
    <source>
        <dbReference type="EMBL" id="GFO43024.1"/>
    </source>
</evidence>
<keyword evidence="2" id="KW-1185">Reference proteome</keyword>
<organism evidence="1 2">
    <name type="scientific">Plakobranchus ocellatus</name>
    <dbReference type="NCBI Taxonomy" id="259542"/>
    <lineage>
        <taxon>Eukaryota</taxon>
        <taxon>Metazoa</taxon>
        <taxon>Spiralia</taxon>
        <taxon>Lophotrochozoa</taxon>
        <taxon>Mollusca</taxon>
        <taxon>Gastropoda</taxon>
        <taxon>Heterobranchia</taxon>
        <taxon>Euthyneura</taxon>
        <taxon>Panpulmonata</taxon>
        <taxon>Sacoglossa</taxon>
        <taxon>Placobranchoidea</taxon>
        <taxon>Plakobranchidae</taxon>
        <taxon>Plakobranchus</taxon>
    </lineage>
</organism>
<evidence type="ECO:0000313" key="2">
    <source>
        <dbReference type="Proteomes" id="UP000735302"/>
    </source>
</evidence>
<keyword evidence="1" id="KW-0413">Isomerase</keyword>
<dbReference type="EMBL" id="BLXT01007853">
    <property type="protein sequence ID" value="GFO43024.1"/>
    <property type="molecule type" value="Genomic_DNA"/>
</dbReference>
<sequence length="205" mass="22834">MRETQSAAPPLLSNVAYAHIKNRHKNTLMQVIRIHLKSPNCGIVEATVLIDGASDRSFITESLVRGLQLQKSGEEYSAFSGFGGTESGPRKKKKIISLELGGIALKFTEIPTRCADMFRAPVAEDIVHRFEVNFAEDLSIGRPVKIDILIGPDYYWKLVTSEMKRIDTLVARKTPKDGCCPASMKPIQNLGVDHNFFFPKIFPSK</sequence>
<reference evidence="1 2" key="1">
    <citation type="journal article" date="2021" name="Elife">
        <title>Chloroplast acquisition without the gene transfer in kleptoplastic sea slugs, Plakobranchus ocellatus.</title>
        <authorList>
            <person name="Maeda T."/>
            <person name="Takahashi S."/>
            <person name="Yoshida T."/>
            <person name="Shimamura S."/>
            <person name="Takaki Y."/>
            <person name="Nagai Y."/>
            <person name="Toyoda A."/>
            <person name="Suzuki Y."/>
            <person name="Arimoto A."/>
            <person name="Ishii H."/>
            <person name="Satoh N."/>
            <person name="Nishiyama T."/>
            <person name="Hasebe M."/>
            <person name="Maruyama T."/>
            <person name="Minagawa J."/>
            <person name="Obokata J."/>
            <person name="Shigenobu S."/>
        </authorList>
    </citation>
    <scope>NUCLEOTIDE SEQUENCE [LARGE SCALE GENOMIC DNA]</scope>
</reference>
<accession>A0AAV4DFM7</accession>
<proteinExistence type="predicted"/>